<gene>
    <name evidence="2" type="primary">Sult1d1_3</name>
    <name evidence="2" type="ORF">CDAR_165841</name>
</gene>
<protein>
    <submittedName>
        <fullName evidence="2">Sulfotransferase 1 family member D1</fullName>
    </submittedName>
</protein>
<dbReference type="AlphaFoldDB" id="A0AAV4RT53"/>
<comment type="caution">
    <text evidence="2">The sequence shown here is derived from an EMBL/GenBank/DDBJ whole genome shotgun (WGS) entry which is preliminary data.</text>
</comment>
<sequence length="105" mass="12000">MSTEARINRQIIRGLEFPCSPFFTREKIEAALDYSPRDDDIIISTYPKTGTTWVQYIVYEILNDGKIPPSQEEMRGIIPFMEEGGTEIIPNCQTPECSSFTCLMI</sequence>
<feature type="domain" description="Sulfotransferase" evidence="1">
    <location>
        <begin position="38"/>
        <end position="82"/>
    </location>
</feature>
<dbReference type="InterPro" id="IPR027417">
    <property type="entry name" value="P-loop_NTPase"/>
</dbReference>
<dbReference type="SUPFAM" id="SSF52540">
    <property type="entry name" value="P-loop containing nucleoside triphosphate hydrolases"/>
    <property type="match status" value="1"/>
</dbReference>
<dbReference type="InterPro" id="IPR000863">
    <property type="entry name" value="Sulfotransferase_dom"/>
</dbReference>
<accession>A0AAV4RT53</accession>
<keyword evidence="3" id="KW-1185">Reference proteome</keyword>
<dbReference type="Gene3D" id="3.40.50.300">
    <property type="entry name" value="P-loop containing nucleotide triphosphate hydrolases"/>
    <property type="match status" value="1"/>
</dbReference>
<reference evidence="2 3" key="1">
    <citation type="submission" date="2021-06" db="EMBL/GenBank/DDBJ databases">
        <title>Caerostris darwini draft genome.</title>
        <authorList>
            <person name="Kono N."/>
            <person name="Arakawa K."/>
        </authorList>
    </citation>
    <scope>NUCLEOTIDE SEQUENCE [LARGE SCALE GENOMIC DNA]</scope>
</reference>
<evidence type="ECO:0000313" key="2">
    <source>
        <dbReference type="EMBL" id="GIY24915.1"/>
    </source>
</evidence>
<dbReference type="GO" id="GO:0008146">
    <property type="term" value="F:sulfotransferase activity"/>
    <property type="evidence" value="ECO:0007669"/>
    <property type="project" value="InterPro"/>
</dbReference>
<dbReference type="Pfam" id="PF00685">
    <property type="entry name" value="Sulfotransfer_1"/>
    <property type="match status" value="1"/>
</dbReference>
<evidence type="ECO:0000259" key="1">
    <source>
        <dbReference type="Pfam" id="PF00685"/>
    </source>
</evidence>
<organism evidence="2 3">
    <name type="scientific">Caerostris darwini</name>
    <dbReference type="NCBI Taxonomy" id="1538125"/>
    <lineage>
        <taxon>Eukaryota</taxon>
        <taxon>Metazoa</taxon>
        <taxon>Ecdysozoa</taxon>
        <taxon>Arthropoda</taxon>
        <taxon>Chelicerata</taxon>
        <taxon>Arachnida</taxon>
        <taxon>Araneae</taxon>
        <taxon>Araneomorphae</taxon>
        <taxon>Entelegynae</taxon>
        <taxon>Araneoidea</taxon>
        <taxon>Araneidae</taxon>
        <taxon>Caerostris</taxon>
    </lineage>
</organism>
<name>A0AAV4RT53_9ARAC</name>
<proteinExistence type="predicted"/>
<dbReference type="Proteomes" id="UP001054837">
    <property type="component" value="Unassembled WGS sequence"/>
</dbReference>
<dbReference type="EMBL" id="BPLQ01006753">
    <property type="protein sequence ID" value="GIY24915.1"/>
    <property type="molecule type" value="Genomic_DNA"/>
</dbReference>
<evidence type="ECO:0000313" key="3">
    <source>
        <dbReference type="Proteomes" id="UP001054837"/>
    </source>
</evidence>